<name>A0ABS3C7Y2_9BACT</name>
<proteinExistence type="predicted"/>
<organism evidence="2 3">
    <name type="scientific">Algoriphagus oliviformis</name>
    <dbReference type="NCBI Taxonomy" id="2811231"/>
    <lineage>
        <taxon>Bacteria</taxon>
        <taxon>Pseudomonadati</taxon>
        <taxon>Bacteroidota</taxon>
        <taxon>Cytophagia</taxon>
        <taxon>Cytophagales</taxon>
        <taxon>Cyclobacteriaceae</taxon>
        <taxon>Algoriphagus</taxon>
    </lineage>
</organism>
<protein>
    <submittedName>
        <fullName evidence="2">DUF4381 domain-containing protein</fullName>
    </submittedName>
</protein>
<sequence length="164" mass="18751">MRIYQDSVAQDTTSALLRQFEVGKLYEPEPVRFSFETVGWPILGGLLVLGLLVAAFFWYRSYARNRYRREALRHLEGIKADQAVEVFVVLKRTAIHAFGREKVSPLSGSEWLKFLEATGKNVRLLAQDVHIQSAIYRSQPMPAEAYSLVLSNAKQWVRTHAVKL</sequence>
<dbReference type="Pfam" id="PF14316">
    <property type="entry name" value="DUF4381"/>
    <property type="match status" value="1"/>
</dbReference>
<feature type="transmembrane region" description="Helical" evidence="1">
    <location>
        <begin position="38"/>
        <end position="59"/>
    </location>
</feature>
<reference evidence="2 3" key="1">
    <citation type="submission" date="2021-03" db="EMBL/GenBank/DDBJ databases">
        <title>novel species isolated from a fishpond in China.</title>
        <authorList>
            <person name="Lu H."/>
            <person name="Cai Z."/>
        </authorList>
    </citation>
    <scope>NUCLEOTIDE SEQUENCE [LARGE SCALE GENOMIC DNA]</scope>
    <source>
        <strain evidence="2 3">H41</strain>
    </source>
</reference>
<keyword evidence="1" id="KW-0812">Transmembrane</keyword>
<dbReference type="Proteomes" id="UP000664317">
    <property type="component" value="Unassembled WGS sequence"/>
</dbReference>
<dbReference type="RefSeq" id="WP_206580005.1">
    <property type="nucleotide sequence ID" value="NZ_JAFKCT010000011.1"/>
</dbReference>
<accession>A0ABS3C7Y2</accession>
<evidence type="ECO:0000313" key="3">
    <source>
        <dbReference type="Proteomes" id="UP000664317"/>
    </source>
</evidence>
<dbReference type="InterPro" id="IPR025489">
    <property type="entry name" value="DUF4381"/>
</dbReference>
<evidence type="ECO:0000313" key="2">
    <source>
        <dbReference type="EMBL" id="MBN7813229.1"/>
    </source>
</evidence>
<keyword evidence="3" id="KW-1185">Reference proteome</keyword>
<keyword evidence="1" id="KW-0472">Membrane</keyword>
<evidence type="ECO:0000256" key="1">
    <source>
        <dbReference type="SAM" id="Phobius"/>
    </source>
</evidence>
<keyword evidence="1" id="KW-1133">Transmembrane helix</keyword>
<gene>
    <name evidence="2" type="ORF">J0A68_19900</name>
</gene>
<dbReference type="EMBL" id="JAFKCT010000011">
    <property type="protein sequence ID" value="MBN7813229.1"/>
    <property type="molecule type" value="Genomic_DNA"/>
</dbReference>
<comment type="caution">
    <text evidence="2">The sequence shown here is derived from an EMBL/GenBank/DDBJ whole genome shotgun (WGS) entry which is preliminary data.</text>
</comment>